<evidence type="ECO:0000256" key="9">
    <source>
        <dbReference type="ARBA" id="ARBA00022729"/>
    </source>
</evidence>
<dbReference type="SMART" id="SM00181">
    <property type="entry name" value="EGF"/>
    <property type="match status" value="1"/>
</dbReference>
<dbReference type="PROSITE" id="PS50234">
    <property type="entry name" value="VWFA"/>
    <property type="match status" value="1"/>
</dbReference>
<evidence type="ECO:0000256" key="1">
    <source>
        <dbReference type="ARBA" id="ARBA00004120"/>
    </source>
</evidence>
<dbReference type="PANTHER" id="PTHR12764:SF5">
    <property type="entry name" value="LD29485P"/>
    <property type="match status" value="1"/>
</dbReference>
<dbReference type="FunFam" id="3.40.50.410:FF:000018">
    <property type="entry name" value="Matrilin 1"/>
    <property type="match status" value="1"/>
</dbReference>
<comment type="subcellular location">
    <subcellularLocation>
        <location evidence="3">Cytoplasm</location>
        <location evidence="3">Cytoskeleton</location>
        <location evidence="3">Cilium axoneme</location>
    </subcellularLocation>
    <subcellularLocation>
        <location evidence="1">Cytoplasm</location>
        <location evidence="1">Cytoskeleton</location>
        <location evidence="1">Cilium basal body</location>
    </subcellularLocation>
    <subcellularLocation>
        <location evidence="2">Cytoplasm</location>
        <location evidence="2">Cytoskeleton</location>
        <location evidence="2">Microtubule organizing center</location>
        <location evidence="2">Centrosome</location>
    </subcellularLocation>
    <subcellularLocation>
        <location evidence="4">Secreted</location>
    </subcellularLocation>
</comment>
<keyword evidence="8 19" id="KW-0853">WD repeat</keyword>
<evidence type="ECO:0000256" key="14">
    <source>
        <dbReference type="ARBA" id="ARBA00023212"/>
    </source>
</evidence>
<keyword evidence="12" id="KW-0969">Cilium</keyword>
<dbReference type="SMART" id="SM00327">
    <property type="entry name" value="VWA"/>
    <property type="match status" value="1"/>
</dbReference>
<dbReference type="SMART" id="SM00320">
    <property type="entry name" value="WD40"/>
    <property type="match status" value="5"/>
</dbReference>
<comment type="caution">
    <text evidence="23">The sequence shown here is derived from an EMBL/GenBank/DDBJ whole genome shotgun (WGS) entry which is preliminary data.</text>
</comment>
<dbReference type="GO" id="GO:0005930">
    <property type="term" value="C:axoneme"/>
    <property type="evidence" value="ECO:0007669"/>
    <property type="project" value="UniProtKB-SubCell"/>
</dbReference>
<keyword evidence="24" id="KW-1185">Reference proteome</keyword>
<dbReference type="PROSITE" id="PS50294">
    <property type="entry name" value="WD_REPEATS_REGION"/>
    <property type="match status" value="1"/>
</dbReference>
<dbReference type="FunFam" id="2.130.10.10:FF:000187">
    <property type="entry name" value="WD repeat-containing protein 35"/>
    <property type="match status" value="1"/>
</dbReference>
<evidence type="ECO:0000256" key="2">
    <source>
        <dbReference type="ARBA" id="ARBA00004300"/>
    </source>
</evidence>
<dbReference type="InterPro" id="IPR056158">
    <property type="entry name" value="Beta-prop_IFT121_2nd"/>
</dbReference>
<dbReference type="PROSITE" id="PS50082">
    <property type="entry name" value="WD_REPEATS_2"/>
    <property type="match status" value="1"/>
</dbReference>
<sequence>MARLVRLLFRFQTAVMVLIAVITMEVEGTYGPYRFIQDRPSARHRPVTYSRPAHENNIHFGASIYAGAASKASANQAVCHSATSSPTCSTTYCYTLSTTHRTTYCSTLSTTHSTTYCSTLSTTHKTTHSAHFAPPAAVCKSRPLDLVFIIDSSRSVRPAEFEKVKVFLSDMVDSLDIGVDATRVGLVNYASTVNIEFLLKTYTNKADLKRAFSRVEPLSTGTMTGLAIKTAMERTFTAESGARMANENIPKVAIIVTDGRPQDTVEEVSASARAAGIEIYAVGVDRADMKSLRSMASQPLDDHVFYVETYGVIEKLTSKFRETLCGTDACALGHDCQHECVNKYNSYYCKCKEGYILNSDKKTCSQAKEARSDLVEDPCMCEAQIAFQKKIAIPNNIKLKCVSWNKNQGFIACGGDEGLLKVLKLETQTDDAKLKGLAAPSNLSMNQTLEGHTGAVQVVTWNEQYQKLTTSDQNGLIIVWMLYKGSWYEEMINNRNKSVVRSMNWNADGEKICIVYEDGAVIVGSVDGNRIWGKELKGIQLAHVAWSPDSKILLFGMANGEIHIYDNQGNFIMKMTLHCLMNVTGAISIAGMHWYAGAEGYIEPDCPCLAICYENGRCQIMRYENDDNPVIIDTLMNVASIQWNHSGNVLAIAGSLRSPGGDKDVNVLNFYAPFGEHLRTLKVPGKQVTAVSWEGGGLRIGLAVDSFIYFANIRPDYKWGYCSNTVVYAYTRPDRMEYSVVFWDTKNNEKFVKYVKSLMSVTTCGDFCILATKADDSHPQYVLVLCNSIGTPLDSKYIDIDPLFVTMTKTHVIAASREAFYVWQYRVAKKLTALEINQVAKTRKEGRESRLAIIDMTGVLTFLDISPHTSSEEGEEGASAGDPSKFERKDVWDMKWANDNPDLFAMMEKTRMYVFRNLDPEEPIQTSGFICNFEDLEIKSVLLDEIMKNPERPNKDYLINFEIRSLRDSRALIEKVGIEDASQFIEDNPHPRLWRLLAEAALQNLELKTAEQAFVRCKDYQGIELVKRVDKLQSEDMKQAEVAADLAISLRIRLGDWFRVLQLLRSGSGGSDDALQEQAYNAIGDYFADRQKWLNAVQYYLQGRNQERLAECYYMLEDYEGLERLANTLPENHKLLPEIGQMFVTVGMCDQAVSAYLRCNRPKAAVDACVHLNQWNKAVELAKDHNMKEIGPLLSKYASHLLEKKKTLEAVELYRKAHHFLDAAKLMFKIAEDEAKKRARPLRVKKLYVLAALLVEDYHTQVKHSQESRGRGKKSEPSTCVTTRTSSPP</sequence>
<dbReference type="EMBL" id="VCAZ01000122">
    <property type="protein sequence ID" value="TSV02052.1"/>
    <property type="molecule type" value="Genomic_DNA"/>
</dbReference>
<dbReference type="InterPro" id="IPR015943">
    <property type="entry name" value="WD40/YVTN_repeat-like_dom_sf"/>
</dbReference>
<dbReference type="InterPro" id="IPR002035">
    <property type="entry name" value="VWF_A"/>
</dbReference>
<keyword evidence="10" id="KW-0677">Repeat</keyword>
<organism evidence="23 24">
    <name type="scientific">Bagarius yarrelli</name>
    <name type="common">Goonch</name>
    <name type="synonym">Bagrus yarrelli</name>
    <dbReference type="NCBI Taxonomy" id="175774"/>
    <lineage>
        <taxon>Eukaryota</taxon>
        <taxon>Metazoa</taxon>
        <taxon>Chordata</taxon>
        <taxon>Craniata</taxon>
        <taxon>Vertebrata</taxon>
        <taxon>Euteleostomi</taxon>
        <taxon>Actinopterygii</taxon>
        <taxon>Neopterygii</taxon>
        <taxon>Teleostei</taxon>
        <taxon>Ostariophysi</taxon>
        <taxon>Siluriformes</taxon>
        <taxon>Sisoridae</taxon>
        <taxon>Sisorinae</taxon>
        <taxon>Bagarius</taxon>
    </lineage>
</organism>
<feature type="compositionally biased region" description="Polar residues" evidence="20">
    <location>
        <begin position="1277"/>
        <end position="1289"/>
    </location>
</feature>
<evidence type="ECO:0000256" key="18">
    <source>
        <dbReference type="ARBA" id="ARBA00070596"/>
    </source>
</evidence>
<keyword evidence="21" id="KW-1133">Transmembrane helix</keyword>
<keyword evidence="14" id="KW-0206">Cytoskeleton</keyword>
<dbReference type="SUPFAM" id="SSF53300">
    <property type="entry name" value="vWA-like"/>
    <property type="match status" value="1"/>
</dbReference>
<keyword evidence="21" id="KW-0812">Transmembrane</keyword>
<dbReference type="InterPro" id="IPR036465">
    <property type="entry name" value="vWFA_dom_sf"/>
</dbReference>
<evidence type="ECO:0000256" key="10">
    <source>
        <dbReference type="ARBA" id="ARBA00022737"/>
    </source>
</evidence>
<evidence type="ECO:0000256" key="20">
    <source>
        <dbReference type="SAM" id="MobiDB-lite"/>
    </source>
</evidence>
<dbReference type="Gene3D" id="2.10.25.10">
    <property type="entry name" value="Laminin"/>
    <property type="match status" value="1"/>
</dbReference>
<dbReference type="GO" id="GO:0035721">
    <property type="term" value="P:intraciliary retrograde transport"/>
    <property type="evidence" value="ECO:0007669"/>
    <property type="project" value="TreeGrafter"/>
</dbReference>
<dbReference type="Gene3D" id="1.25.40.470">
    <property type="match status" value="1"/>
</dbReference>
<dbReference type="Pfam" id="PF00092">
    <property type="entry name" value="VWA"/>
    <property type="match status" value="1"/>
</dbReference>
<reference evidence="23 24" key="1">
    <citation type="journal article" date="2019" name="Genome Biol. Evol.">
        <title>Whole-Genome Sequencing of the Giant Devil Catfish, Bagarius yarrelli.</title>
        <authorList>
            <person name="Jiang W."/>
            <person name="Lv Y."/>
            <person name="Cheng L."/>
            <person name="Yang K."/>
            <person name="Chao B."/>
            <person name="Wang X."/>
            <person name="Li Y."/>
            <person name="Pan X."/>
            <person name="You X."/>
            <person name="Zhang Y."/>
            <person name="Yang J."/>
            <person name="Li J."/>
            <person name="Zhang X."/>
            <person name="Liu S."/>
            <person name="Sun C."/>
            <person name="Yang J."/>
            <person name="Shi Q."/>
        </authorList>
    </citation>
    <scope>NUCLEOTIDE SEQUENCE [LARGE SCALE GENOMIC DNA]</scope>
    <source>
        <strain evidence="23">JWS20170419001</strain>
        <tissue evidence="23">Muscle</tissue>
    </source>
</reference>
<evidence type="ECO:0000259" key="22">
    <source>
        <dbReference type="PROSITE" id="PS50234"/>
    </source>
</evidence>
<dbReference type="Pfam" id="PF25170">
    <property type="entry name" value="TPR_WDR35"/>
    <property type="match status" value="1"/>
</dbReference>
<dbReference type="PROSITE" id="PS00010">
    <property type="entry name" value="ASX_HYDROXYL"/>
    <property type="match status" value="1"/>
</dbReference>
<dbReference type="InterPro" id="IPR001881">
    <property type="entry name" value="EGF-like_Ca-bd_dom"/>
</dbReference>
<evidence type="ECO:0000256" key="6">
    <source>
        <dbReference type="ARBA" id="ARBA00022525"/>
    </source>
</evidence>
<dbReference type="Gene3D" id="3.40.50.410">
    <property type="entry name" value="von Willebrand factor, type A domain"/>
    <property type="match status" value="1"/>
</dbReference>
<evidence type="ECO:0000256" key="3">
    <source>
        <dbReference type="ARBA" id="ARBA00004430"/>
    </source>
</evidence>
<dbReference type="SUPFAM" id="SSF82171">
    <property type="entry name" value="DPP6 N-terminal domain-like"/>
    <property type="match status" value="1"/>
</dbReference>
<feature type="region of interest" description="Disordered" evidence="20">
    <location>
        <begin position="1262"/>
        <end position="1289"/>
    </location>
</feature>
<dbReference type="PROSITE" id="PS01186">
    <property type="entry name" value="EGF_2"/>
    <property type="match status" value="1"/>
</dbReference>
<comment type="subunit">
    <text evidence="17">Component of the IFT complex A (IFT-A) complex. IFT-A complex is divided into a core subcomplex composed of IFT122:IFT140:WDR19 which is associated with TULP3 and a peripheral subcomplex composed of IFT43:WDR35:TTC21B. Interacts directy with IFT122, ITF43 and TTC21B. Interacts with IFT43. Interacts with CFAP61.</text>
</comment>
<dbReference type="Gene3D" id="2.130.10.10">
    <property type="entry name" value="YVTN repeat-like/Quinoprotein amine dehydrogenase"/>
    <property type="match status" value="2"/>
</dbReference>
<dbReference type="InterPro" id="IPR039857">
    <property type="entry name" value="Ift122/121"/>
</dbReference>
<dbReference type="SUPFAM" id="SSF57196">
    <property type="entry name" value="EGF/Laminin"/>
    <property type="match status" value="1"/>
</dbReference>
<dbReference type="InterPro" id="IPR001680">
    <property type="entry name" value="WD40_rpt"/>
</dbReference>
<feature type="repeat" description="WD" evidence="19">
    <location>
        <begin position="449"/>
        <end position="480"/>
    </location>
</feature>
<dbReference type="InterPro" id="IPR056159">
    <property type="entry name" value="Beta-prop_IFT121_TULP_N"/>
</dbReference>
<evidence type="ECO:0000313" key="24">
    <source>
        <dbReference type="Proteomes" id="UP000319801"/>
    </source>
</evidence>
<dbReference type="PANTHER" id="PTHR12764">
    <property type="entry name" value="WD REPEAT DOMAIN-RELATED"/>
    <property type="match status" value="1"/>
</dbReference>
<dbReference type="GO" id="GO:0097730">
    <property type="term" value="C:non-motile cilium"/>
    <property type="evidence" value="ECO:0007669"/>
    <property type="project" value="TreeGrafter"/>
</dbReference>
<evidence type="ECO:0000256" key="21">
    <source>
        <dbReference type="SAM" id="Phobius"/>
    </source>
</evidence>
<feature type="domain" description="VWFA" evidence="22">
    <location>
        <begin position="145"/>
        <end position="320"/>
    </location>
</feature>
<dbReference type="PRINTS" id="PR00453">
    <property type="entry name" value="VWFADOMAIN"/>
</dbReference>
<keyword evidence="7" id="KW-0245">EGF-like domain</keyword>
<keyword evidence="11" id="KW-0970">Cilium biogenesis/degradation</keyword>
<dbReference type="InterPro" id="IPR057361">
    <property type="entry name" value="TPR_WDR35"/>
</dbReference>
<keyword evidence="6" id="KW-0964">Secreted</keyword>
<dbReference type="Pfam" id="PF23390">
    <property type="entry name" value="Beta-prop_WDR35_2nd"/>
    <property type="match status" value="1"/>
</dbReference>
<keyword evidence="13" id="KW-1015">Disulfide bond</keyword>
<keyword evidence="5" id="KW-0963">Cytoplasm</keyword>
<dbReference type="SMART" id="SM00179">
    <property type="entry name" value="EGF_CA"/>
    <property type="match status" value="1"/>
</dbReference>
<feature type="compositionally biased region" description="Basic and acidic residues" evidence="20">
    <location>
        <begin position="1262"/>
        <end position="1276"/>
    </location>
</feature>
<dbReference type="GO" id="GO:0005509">
    <property type="term" value="F:calcium ion binding"/>
    <property type="evidence" value="ECO:0007669"/>
    <property type="project" value="InterPro"/>
</dbReference>
<evidence type="ECO:0000256" key="4">
    <source>
        <dbReference type="ARBA" id="ARBA00004613"/>
    </source>
</evidence>
<dbReference type="GO" id="GO:0030991">
    <property type="term" value="C:intraciliary transport particle A"/>
    <property type="evidence" value="ECO:0007669"/>
    <property type="project" value="TreeGrafter"/>
</dbReference>
<gene>
    <name evidence="23" type="ORF">Baya_12972</name>
</gene>
<keyword evidence="15" id="KW-0966">Cell projection</keyword>
<dbReference type="OrthoDB" id="10260567at2759"/>
<dbReference type="GO" id="GO:0061512">
    <property type="term" value="P:protein localization to cilium"/>
    <property type="evidence" value="ECO:0007669"/>
    <property type="project" value="TreeGrafter"/>
</dbReference>
<keyword evidence="9" id="KW-0732">Signal</keyword>
<evidence type="ECO:0000256" key="19">
    <source>
        <dbReference type="PROSITE-ProRule" id="PRU00221"/>
    </source>
</evidence>
<dbReference type="GO" id="GO:0005813">
    <property type="term" value="C:centrosome"/>
    <property type="evidence" value="ECO:0007669"/>
    <property type="project" value="UniProtKB-SubCell"/>
</dbReference>
<dbReference type="FunFam" id="1.25.40.470:FF:000004">
    <property type="entry name" value="WD repeat-containing protein 35"/>
    <property type="match status" value="1"/>
</dbReference>
<evidence type="ECO:0000256" key="12">
    <source>
        <dbReference type="ARBA" id="ARBA00023069"/>
    </source>
</evidence>
<dbReference type="Pfam" id="PF24797">
    <property type="entry name" value="Beta-prop_WDR35_TULP_N"/>
    <property type="match status" value="1"/>
</dbReference>
<dbReference type="InterPro" id="IPR000742">
    <property type="entry name" value="EGF"/>
</dbReference>
<evidence type="ECO:0000256" key="16">
    <source>
        <dbReference type="ARBA" id="ARBA00058990"/>
    </source>
</evidence>
<dbReference type="Proteomes" id="UP000319801">
    <property type="component" value="Unassembled WGS sequence"/>
</dbReference>
<comment type="function">
    <text evidence="16">As a component of the IFT complex A (IFT-A), a complex required for retrograde ciliary transport and entry into cilia of G protein-coupled receptors (GPCRs), it is involved in ciliogenesis and ciliary protein trafficking. May promote CASP3 activation and TNF-stimulated apoptosis.</text>
</comment>
<dbReference type="GO" id="GO:0031012">
    <property type="term" value="C:extracellular matrix"/>
    <property type="evidence" value="ECO:0007669"/>
    <property type="project" value="UniProtKB-ARBA"/>
</dbReference>
<accession>A0A556V4X8</accession>
<evidence type="ECO:0000256" key="7">
    <source>
        <dbReference type="ARBA" id="ARBA00022536"/>
    </source>
</evidence>
<evidence type="ECO:0000256" key="8">
    <source>
        <dbReference type="ARBA" id="ARBA00022574"/>
    </source>
</evidence>
<dbReference type="GO" id="GO:0005576">
    <property type="term" value="C:extracellular region"/>
    <property type="evidence" value="ECO:0007669"/>
    <property type="project" value="UniProtKB-SubCell"/>
</dbReference>
<keyword evidence="21" id="KW-0472">Membrane</keyword>
<dbReference type="GO" id="GO:1905515">
    <property type="term" value="P:non-motile cilium assembly"/>
    <property type="evidence" value="ECO:0007669"/>
    <property type="project" value="TreeGrafter"/>
</dbReference>
<proteinExistence type="predicted"/>
<evidence type="ECO:0000256" key="17">
    <source>
        <dbReference type="ARBA" id="ARBA00062232"/>
    </source>
</evidence>
<evidence type="ECO:0000313" key="23">
    <source>
        <dbReference type="EMBL" id="TSV02052.1"/>
    </source>
</evidence>
<dbReference type="InterPro" id="IPR000152">
    <property type="entry name" value="EGF-type_Asp/Asn_hydroxyl_site"/>
</dbReference>
<evidence type="ECO:0000256" key="5">
    <source>
        <dbReference type="ARBA" id="ARBA00022490"/>
    </source>
</evidence>
<protein>
    <recommendedName>
        <fullName evidence="18">WD repeat-containing protein 35</fullName>
    </recommendedName>
</protein>
<feature type="transmembrane region" description="Helical" evidence="21">
    <location>
        <begin position="7"/>
        <end position="24"/>
    </location>
</feature>
<evidence type="ECO:0000256" key="11">
    <source>
        <dbReference type="ARBA" id="ARBA00022794"/>
    </source>
</evidence>
<name>A0A556V4X8_BAGYA</name>
<evidence type="ECO:0000256" key="15">
    <source>
        <dbReference type="ARBA" id="ARBA00023273"/>
    </source>
</evidence>
<evidence type="ECO:0000256" key="13">
    <source>
        <dbReference type="ARBA" id="ARBA00023157"/>
    </source>
</evidence>